<dbReference type="Proteomes" id="UP000279994">
    <property type="component" value="Unassembled WGS sequence"/>
</dbReference>
<keyword evidence="2" id="KW-1185">Reference proteome</keyword>
<sequence>MLSAPAYAVDHVICVNNPVGVTCDQSFAFLGTAVNAADSNGMDDTIVLGPGTYSDGPYSLKEVGFHEALIGSGQGATFLTLPAGVMQIYLNVYNSTVRDLTVLMNGTTSTGDVGLDATTSMIESVTVDGSNTSSATGVFLDGSSISASTVDMARSSASFTTGINHLATGSVTDTTITASSAYYHSISGTTATLSRLKIYGAFAGITDMAGSVAVDDTLIDLGTTPEGAGLAAINDNNANGSKSIAADHVTVLGGGKFSVGAGAYARAPGALEHASITLTNSVIAGPETSLYVEATNDGAQGANSTATITTSYSDWSTSKVVQGPNGTAGIASGAGHLDVDPGFVDAAGGDYGLAASSPLIDMGAPGTGAPTQDLAGGTRVLDGNGDGAAVRDMGAYEAPAKAVQAAPVTSVTPDTTAPSTTITAHPGKRTAKRRVTFGFSSNESSVTFQCRIDKQAWGACASPKRVRVTRGWHVFRVRARDGAGNLDATPATWRFKRV</sequence>
<proteinExistence type="predicted"/>
<reference evidence="1 2" key="1">
    <citation type="submission" date="2018-11" db="EMBL/GenBank/DDBJ databases">
        <authorList>
            <person name="Li F."/>
        </authorList>
    </citation>
    <scope>NUCLEOTIDE SEQUENCE [LARGE SCALE GENOMIC DNA]</scope>
    <source>
        <strain evidence="1 2">Gsoil 818</strain>
    </source>
</reference>
<accession>A0A3N0GWU6</accession>
<gene>
    <name evidence="1" type="ORF">EFL26_03890</name>
</gene>
<evidence type="ECO:0000313" key="1">
    <source>
        <dbReference type="EMBL" id="RNM16676.1"/>
    </source>
</evidence>
<comment type="caution">
    <text evidence="1">The sequence shown here is derived from an EMBL/GenBank/DDBJ whole genome shotgun (WGS) entry which is preliminary data.</text>
</comment>
<organism evidence="1 2">
    <name type="scientific">Nocardioides pocheonensis</name>
    <dbReference type="NCBI Taxonomy" id="661485"/>
    <lineage>
        <taxon>Bacteria</taxon>
        <taxon>Bacillati</taxon>
        <taxon>Actinomycetota</taxon>
        <taxon>Actinomycetes</taxon>
        <taxon>Propionibacteriales</taxon>
        <taxon>Nocardioidaceae</taxon>
        <taxon>Nocardioides</taxon>
    </lineage>
</organism>
<evidence type="ECO:0000313" key="2">
    <source>
        <dbReference type="Proteomes" id="UP000279994"/>
    </source>
</evidence>
<dbReference type="InterPro" id="IPR011050">
    <property type="entry name" value="Pectin_lyase_fold/virulence"/>
</dbReference>
<name>A0A3N0GWU6_9ACTN</name>
<dbReference type="AlphaFoldDB" id="A0A3N0GWU6"/>
<protein>
    <submittedName>
        <fullName evidence="1">Uncharacterized protein</fullName>
    </submittedName>
</protein>
<dbReference type="SUPFAM" id="SSF51126">
    <property type="entry name" value="Pectin lyase-like"/>
    <property type="match status" value="1"/>
</dbReference>
<dbReference type="EMBL" id="RJSF01000007">
    <property type="protein sequence ID" value="RNM16676.1"/>
    <property type="molecule type" value="Genomic_DNA"/>
</dbReference>